<reference evidence="1 2" key="1">
    <citation type="submission" date="2019-12" db="EMBL/GenBank/DDBJ databases">
        <title>Shewanella insulae sp. nov., isolated from a tidal flat.</title>
        <authorList>
            <person name="Yoon J.-H."/>
        </authorList>
    </citation>
    <scope>NUCLEOTIDE SEQUENCE [LARGE SCALE GENOMIC DNA]</scope>
    <source>
        <strain evidence="1 2">JBTF-M18</strain>
    </source>
</reference>
<dbReference type="RefSeq" id="WP_160793378.1">
    <property type="nucleotide sequence ID" value="NZ_WRPA01000001.1"/>
</dbReference>
<evidence type="ECO:0000313" key="1">
    <source>
        <dbReference type="EMBL" id="MXR67385.1"/>
    </source>
</evidence>
<evidence type="ECO:0000313" key="2">
    <source>
        <dbReference type="Proteomes" id="UP000474778"/>
    </source>
</evidence>
<gene>
    <name evidence="1" type="ORF">GNT65_01630</name>
</gene>
<sequence length="110" mass="12292">MQANATPRLQAQLKHIPAAQAGALHAANSRAYFIKRLIQSDCQRVTDCLAEHYFLPGAITIKQLLGYKSRLLELYRYVLSVELTDDEREILLGYLSQGVASLDDAMARTV</sequence>
<dbReference type="Proteomes" id="UP000474778">
    <property type="component" value="Unassembled WGS sequence"/>
</dbReference>
<proteinExistence type="predicted"/>
<comment type="caution">
    <text evidence="1">The sequence shown here is derived from an EMBL/GenBank/DDBJ whole genome shotgun (WGS) entry which is preliminary data.</text>
</comment>
<keyword evidence="2" id="KW-1185">Reference proteome</keyword>
<dbReference type="AlphaFoldDB" id="A0A6L7HT67"/>
<name>A0A6L7HT67_9GAMM</name>
<protein>
    <submittedName>
        <fullName evidence="1">Uncharacterized protein</fullName>
    </submittedName>
</protein>
<accession>A0A6L7HT67</accession>
<dbReference type="EMBL" id="WRPA01000001">
    <property type="protein sequence ID" value="MXR67385.1"/>
    <property type="molecule type" value="Genomic_DNA"/>
</dbReference>
<organism evidence="1 2">
    <name type="scientific">Shewanella insulae</name>
    <dbReference type="NCBI Taxonomy" id="2681496"/>
    <lineage>
        <taxon>Bacteria</taxon>
        <taxon>Pseudomonadati</taxon>
        <taxon>Pseudomonadota</taxon>
        <taxon>Gammaproteobacteria</taxon>
        <taxon>Alteromonadales</taxon>
        <taxon>Shewanellaceae</taxon>
        <taxon>Shewanella</taxon>
    </lineage>
</organism>